<evidence type="ECO:0000313" key="2">
    <source>
        <dbReference type="Proteomes" id="UP001055247"/>
    </source>
</evidence>
<reference evidence="1" key="1">
    <citation type="journal article" date="2016" name="Front. Microbiol.">
        <title>Genome Sequence of the Piezophilic, Mesophilic Sulfate-Reducing Bacterium Desulfovibrio indicus J2T.</title>
        <authorList>
            <person name="Cao J."/>
            <person name="Maignien L."/>
            <person name="Shao Z."/>
            <person name="Alain K."/>
            <person name="Jebbar M."/>
        </authorList>
    </citation>
    <scope>NUCLEOTIDE SEQUENCE</scope>
    <source>
        <strain evidence="1">DSM 16372</strain>
    </source>
</reference>
<comment type="caution">
    <text evidence="1">The sequence shown here is derived from an EMBL/GenBank/DDBJ whole genome shotgun (WGS) entry which is preliminary data.</text>
</comment>
<dbReference type="RefSeq" id="WP_238230867.1">
    <property type="nucleotide sequence ID" value="NZ_BPQO01000020.1"/>
</dbReference>
<gene>
    <name evidence="1" type="ORF">BHAOGJBA_4244</name>
</gene>
<reference evidence="1" key="2">
    <citation type="submission" date="2021-08" db="EMBL/GenBank/DDBJ databases">
        <authorList>
            <person name="Tani A."/>
            <person name="Ola A."/>
            <person name="Ogura Y."/>
            <person name="Katsura K."/>
            <person name="Hayashi T."/>
        </authorList>
    </citation>
    <scope>NUCLEOTIDE SEQUENCE</scope>
    <source>
        <strain evidence="1">DSM 16372</strain>
    </source>
</reference>
<dbReference type="Proteomes" id="UP001055247">
    <property type="component" value="Unassembled WGS sequence"/>
</dbReference>
<accession>A0AAV4ZR84</accession>
<evidence type="ECO:0000313" key="1">
    <source>
        <dbReference type="EMBL" id="GJD90702.1"/>
    </source>
</evidence>
<protein>
    <submittedName>
        <fullName evidence="1">Uncharacterized protein</fullName>
    </submittedName>
</protein>
<dbReference type="EMBL" id="BPQO01000020">
    <property type="protein sequence ID" value="GJD90702.1"/>
    <property type="molecule type" value="Genomic_DNA"/>
</dbReference>
<dbReference type="AlphaFoldDB" id="A0AAV4ZR84"/>
<sequence>MPALDLPTVRVLLRGPIDTLCGSSGRAVRREAVFDAAVPHDVEGVLRPFARFRRHDEDTPGGIVSFGGRLLADRPAAWERASRLDGPHSDDLGRVSPYVFGPMEYLREPLGGHRHRITGGLNFDRSSRKHFAVDGCAIPASTGEAVPDDHLWAQIAAMREEAAEAILLTPQGFFVPRPMPRWEICRGYIDKDLAELRLADRSPCCEERSFRLDRFEAASQTLRDIPSPRKGVSGDLLSWDAELAPPLEEDVVRLARLRAPALTDAPSVSPDLLEPRLVADWHDLRNAPGILSAEGRLGADRILQSAVRMIDHLMGFDGGHAWRPLRDRIVLERAALPVPASATGVRP</sequence>
<keyword evidence="2" id="KW-1185">Reference proteome</keyword>
<proteinExistence type="predicted"/>
<name>A0AAV4ZR84_9HYPH</name>
<organism evidence="1 2">
    <name type="scientific">Methylobacterium hispanicum</name>
    <dbReference type="NCBI Taxonomy" id="270350"/>
    <lineage>
        <taxon>Bacteria</taxon>
        <taxon>Pseudomonadati</taxon>
        <taxon>Pseudomonadota</taxon>
        <taxon>Alphaproteobacteria</taxon>
        <taxon>Hyphomicrobiales</taxon>
        <taxon>Methylobacteriaceae</taxon>
        <taxon>Methylobacterium</taxon>
    </lineage>
</organism>